<protein>
    <submittedName>
        <fullName evidence="2">Uroporphyrinogen decarboxylase (URO-D)</fullName>
    </submittedName>
</protein>
<dbReference type="STRING" id="112901.SAMN04488500_104183"/>
<dbReference type="GO" id="GO:0006779">
    <property type="term" value="P:porphyrin-containing compound biosynthetic process"/>
    <property type="evidence" value="ECO:0007669"/>
    <property type="project" value="InterPro"/>
</dbReference>
<dbReference type="InterPro" id="IPR052024">
    <property type="entry name" value="Methanogen_methyltrans"/>
</dbReference>
<dbReference type="GO" id="GO:0004853">
    <property type="term" value="F:uroporphyrinogen decarboxylase activity"/>
    <property type="evidence" value="ECO:0007669"/>
    <property type="project" value="InterPro"/>
</dbReference>
<evidence type="ECO:0000259" key="1">
    <source>
        <dbReference type="Pfam" id="PF01208"/>
    </source>
</evidence>
<dbReference type="Gene3D" id="3.20.20.210">
    <property type="match status" value="1"/>
</dbReference>
<dbReference type="Pfam" id="PF01208">
    <property type="entry name" value="URO-D"/>
    <property type="match status" value="1"/>
</dbReference>
<name>A0A1W1ZT79_9FIRM</name>
<evidence type="ECO:0000313" key="2">
    <source>
        <dbReference type="EMBL" id="SMC51670.1"/>
    </source>
</evidence>
<dbReference type="OrthoDB" id="1674563at2"/>
<proteinExistence type="predicted"/>
<dbReference type="InterPro" id="IPR000257">
    <property type="entry name" value="Uroporphyrinogen_deCOase"/>
</dbReference>
<dbReference type="RefSeq" id="WP_084574835.1">
    <property type="nucleotide sequence ID" value="NZ_CP155572.1"/>
</dbReference>
<accession>A0A1W1ZT79</accession>
<dbReference type="SUPFAM" id="SSF51726">
    <property type="entry name" value="UROD/MetE-like"/>
    <property type="match status" value="1"/>
</dbReference>
<feature type="domain" description="Uroporphyrinogen decarboxylase (URO-D)" evidence="1">
    <location>
        <begin position="175"/>
        <end position="384"/>
    </location>
</feature>
<gene>
    <name evidence="2" type="ORF">SAMN04488500_104183</name>
</gene>
<dbReference type="AlphaFoldDB" id="A0A1W1ZT79"/>
<dbReference type="PANTHER" id="PTHR47099:SF1">
    <property type="entry name" value="METHYLCOBAMIDE:COM METHYLTRANSFERASE MTBA"/>
    <property type="match status" value="1"/>
</dbReference>
<sequence>MSTDMKELYEQRLGRYQAAMALEPVDRIPIAIGSNNFAESYTASNQEVIYDPQKWLQSEMDFIRDYPEFDILRNNRFWAPIYDVLGVKTYKFPGRDLAPHVAIQFSEAEYMLADEYDALIANPGQFMMENFLPRVFSEMDKGSTRSHFAFLKAGMAQGMFAEIMRNRSIQLQNQCGMPQPMTGAFLAPFDLLGDVLRGLTGILRDIRRQPDKVLEACDILAPIMARHALATADPLRRYPIFVPTHKPTFMSPKQFDTFYWPSFKRTMEMIIAAGYKIRLYMEGDWGRHWHHMLELPKGSVVCDIDDQGDIFKAKEDIGHHMCIVGGIPSQMFILGTPEEIDARVKVLCEKLGAGGGYMMGGGCYLPVNSKPENVRAMVDAVMKYGWYDKNLKPKPLPPLPVSSEIAGLGPQQVLTPWEVKKADLGGVTGDEALIRKPWETIEGMAFNWLWSWAF</sequence>
<evidence type="ECO:0000313" key="3">
    <source>
        <dbReference type="Proteomes" id="UP000192738"/>
    </source>
</evidence>
<organism evidence="2 3">
    <name type="scientific">Sporomusa malonica</name>
    <dbReference type="NCBI Taxonomy" id="112901"/>
    <lineage>
        <taxon>Bacteria</taxon>
        <taxon>Bacillati</taxon>
        <taxon>Bacillota</taxon>
        <taxon>Negativicutes</taxon>
        <taxon>Selenomonadales</taxon>
        <taxon>Sporomusaceae</taxon>
        <taxon>Sporomusa</taxon>
    </lineage>
</organism>
<reference evidence="2 3" key="1">
    <citation type="submission" date="2017-04" db="EMBL/GenBank/DDBJ databases">
        <authorList>
            <person name="Afonso C.L."/>
            <person name="Miller P.J."/>
            <person name="Scott M.A."/>
            <person name="Spackman E."/>
            <person name="Goraichik I."/>
            <person name="Dimitrov K.M."/>
            <person name="Suarez D.L."/>
            <person name="Swayne D.E."/>
        </authorList>
    </citation>
    <scope>NUCLEOTIDE SEQUENCE [LARGE SCALE GENOMIC DNA]</scope>
    <source>
        <strain evidence="2 3">DSM 5090</strain>
    </source>
</reference>
<dbReference type="EMBL" id="FWXI01000004">
    <property type="protein sequence ID" value="SMC51670.1"/>
    <property type="molecule type" value="Genomic_DNA"/>
</dbReference>
<keyword evidence="3" id="KW-1185">Reference proteome</keyword>
<dbReference type="Proteomes" id="UP000192738">
    <property type="component" value="Unassembled WGS sequence"/>
</dbReference>
<dbReference type="InterPro" id="IPR038071">
    <property type="entry name" value="UROD/MetE-like_sf"/>
</dbReference>
<dbReference type="PANTHER" id="PTHR47099">
    <property type="entry name" value="METHYLCOBAMIDE:COM METHYLTRANSFERASE MTBA"/>
    <property type="match status" value="1"/>
</dbReference>